<evidence type="ECO:0000259" key="1">
    <source>
        <dbReference type="Pfam" id="PF13847"/>
    </source>
</evidence>
<protein>
    <recommendedName>
        <fullName evidence="1">Methyltransferase domain-containing protein</fullName>
    </recommendedName>
</protein>
<reference evidence="2" key="1">
    <citation type="journal article" date="2015" name="Nature">
        <title>Complex archaea that bridge the gap between prokaryotes and eukaryotes.</title>
        <authorList>
            <person name="Spang A."/>
            <person name="Saw J.H."/>
            <person name="Jorgensen S.L."/>
            <person name="Zaremba-Niedzwiedzka K."/>
            <person name="Martijn J."/>
            <person name="Lind A.E."/>
            <person name="van Eijk R."/>
            <person name="Schleper C."/>
            <person name="Guy L."/>
            <person name="Ettema T.J."/>
        </authorList>
    </citation>
    <scope>NUCLEOTIDE SEQUENCE</scope>
</reference>
<sequence length="166" mass="18199">MVGDIILQEKLVDKVNAYFSQPQGSGYLTRSDNIRIRVETVRAWLGGRAAENILDIGCGDGSISAPLLRGDNSLTLLDNSEYMLSIARDRITEDLRNNVRLIQEDFIGADLPKASFDAILCLGVLAHVASPKAVIERICSLLKPGGEVIVQVSDYTHPVGRILEMY</sequence>
<accession>A0A0F9BP98</accession>
<proteinExistence type="predicted"/>
<feature type="non-terminal residue" evidence="2">
    <location>
        <position position="166"/>
    </location>
</feature>
<name>A0A0F9BP98_9ZZZZ</name>
<dbReference type="PANTHER" id="PTHR43861">
    <property type="entry name" value="TRANS-ACONITATE 2-METHYLTRANSFERASE-RELATED"/>
    <property type="match status" value="1"/>
</dbReference>
<dbReference type="InterPro" id="IPR029063">
    <property type="entry name" value="SAM-dependent_MTases_sf"/>
</dbReference>
<evidence type="ECO:0000313" key="2">
    <source>
        <dbReference type="EMBL" id="KKK86211.1"/>
    </source>
</evidence>
<dbReference type="AlphaFoldDB" id="A0A0F9BP98"/>
<comment type="caution">
    <text evidence="2">The sequence shown here is derived from an EMBL/GenBank/DDBJ whole genome shotgun (WGS) entry which is preliminary data.</text>
</comment>
<feature type="domain" description="Methyltransferase" evidence="1">
    <location>
        <begin position="50"/>
        <end position="154"/>
    </location>
</feature>
<dbReference type="EMBL" id="LAZR01050951">
    <property type="protein sequence ID" value="KKK86211.1"/>
    <property type="molecule type" value="Genomic_DNA"/>
</dbReference>
<dbReference type="InterPro" id="IPR025714">
    <property type="entry name" value="Methyltranfer_dom"/>
</dbReference>
<gene>
    <name evidence="2" type="ORF">LCGC14_2765520</name>
</gene>
<dbReference type="SUPFAM" id="SSF53335">
    <property type="entry name" value="S-adenosyl-L-methionine-dependent methyltransferases"/>
    <property type="match status" value="1"/>
</dbReference>
<dbReference type="Pfam" id="PF13847">
    <property type="entry name" value="Methyltransf_31"/>
    <property type="match status" value="1"/>
</dbReference>
<organism evidence="2">
    <name type="scientific">marine sediment metagenome</name>
    <dbReference type="NCBI Taxonomy" id="412755"/>
    <lineage>
        <taxon>unclassified sequences</taxon>
        <taxon>metagenomes</taxon>
        <taxon>ecological metagenomes</taxon>
    </lineage>
</organism>
<dbReference type="Gene3D" id="3.40.50.150">
    <property type="entry name" value="Vaccinia Virus protein VP39"/>
    <property type="match status" value="1"/>
</dbReference>
<dbReference type="CDD" id="cd02440">
    <property type="entry name" value="AdoMet_MTases"/>
    <property type="match status" value="1"/>
</dbReference>